<comment type="caution">
    <text evidence="1">The sequence shown here is derived from an EMBL/GenBank/DDBJ whole genome shotgun (WGS) entry which is preliminary data.</text>
</comment>
<reference evidence="1" key="1">
    <citation type="journal article" date="2015" name="Nature">
        <title>Complex archaea that bridge the gap between prokaryotes and eukaryotes.</title>
        <authorList>
            <person name="Spang A."/>
            <person name="Saw J.H."/>
            <person name="Jorgensen S.L."/>
            <person name="Zaremba-Niedzwiedzka K."/>
            <person name="Martijn J."/>
            <person name="Lind A.E."/>
            <person name="van Eijk R."/>
            <person name="Schleper C."/>
            <person name="Guy L."/>
            <person name="Ettema T.J."/>
        </authorList>
    </citation>
    <scope>NUCLEOTIDE SEQUENCE</scope>
</reference>
<evidence type="ECO:0000313" key="1">
    <source>
        <dbReference type="EMBL" id="KKL25025.1"/>
    </source>
</evidence>
<feature type="non-terminal residue" evidence="1">
    <location>
        <position position="79"/>
    </location>
</feature>
<protein>
    <submittedName>
        <fullName evidence="1">Uncharacterized protein</fullName>
    </submittedName>
</protein>
<proteinExistence type="predicted"/>
<sequence>MKLTIPERLVLVTILPAEGDYTTLKLVRKLRESLSFTEEEHKELNFRHRFDCPECGTQVYASMPPKCENKDCKRFDQYM</sequence>
<accession>A0A0F9BSZ8</accession>
<organism evidence="1">
    <name type="scientific">marine sediment metagenome</name>
    <dbReference type="NCBI Taxonomy" id="412755"/>
    <lineage>
        <taxon>unclassified sequences</taxon>
        <taxon>metagenomes</taxon>
        <taxon>ecological metagenomes</taxon>
    </lineage>
</organism>
<dbReference type="EMBL" id="LAZR01036371">
    <property type="protein sequence ID" value="KKL25025.1"/>
    <property type="molecule type" value="Genomic_DNA"/>
</dbReference>
<dbReference type="AlphaFoldDB" id="A0A0F9BSZ8"/>
<name>A0A0F9BSZ8_9ZZZZ</name>
<gene>
    <name evidence="1" type="ORF">LCGC14_2409420</name>
</gene>